<dbReference type="AlphaFoldDB" id="A0A674NCM9"/>
<feature type="domain" description="Myb-like" evidence="4">
    <location>
        <begin position="78"/>
        <end position="129"/>
    </location>
</feature>
<dbReference type="GeneTree" id="ENSGT00940000156091"/>
<dbReference type="Proteomes" id="UP000005226">
    <property type="component" value="Chromosome 3"/>
</dbReference>
<reference evidence="6 7" key="1">
    <citation type="journal article" date="2011" name="Genome Biol. Evol.">
        <title>Integration of the genetic map and genome assembly of fugu facilitates insights into distinct features of genome evolution in teleosts and mammals.</title>
        <authorList>
            <person name="Kai W."/>
            <person name="Kikuchi K."/>
            <person name="Tohari S."/>
            <person name="Chew A.K."/>
            <person name="Tay A."/>
            <person name="Fujiwara A."/>
            <person name="Hosoya S."/>
            <person name="Suetake H."/>
            <person name="Naruse K."/>
            <person name="Brenner S."/>
            <person name="Suzuki Y."/>
            <person name="Venkatesh B."/>
        </authorList>
    </citation>
    <scope>NUCLEOTIDE SEQUENCE [LARGE SCALE GENOMIC DNA]</scope>
</reference>
<evidence type="ECO:0000259" key="5">
    <source>
        <dbReference type="PROSITE" id="PS51294"/>
    </source>
</evidence>
<dbReference type="Gene3D" id="1.10.10.60">
    <property type="entry name" value="Homeodomain-like"/>
    <property type="match status" value="3"/>
</dbReference>
<dbReference type="Pfam" id="PF13921">
    <property type="entry name" value="Myb_DNA-bind_6"/>
    <property type="match status" value="1"/>
</dbReference>
<feature type="domain" description="HTH myb-type" evidence="5">
    <location>
        <begin position="134"/>
        <end position="184"/>
    </location>
</feature>
<reference evidence="6" key="3">
    <citation type="submission" date="2025-09" db="UniProtKB">
        <authorList>
            <consortium name="Ensembl"/>
        </authorList>
    </citation>
    <scope>IDENTIFICATION</scope>
</reference>
<feature type="domain" description="HTH myb-type" evidence="5">
    <location>
        <begin position="78"/>
        <end position="133"/>
    </location>
</feature>
<keyword evidence="7" id="KW-1185">Reference proteome</keyword>
<sequence length="806" mass="90750">CVHSMETEKDSIIGTESDSDTVQKKDGTSCEVKWTEEEDENLKILTNNFGKSDWKTIASLLPGRTEVQCMQRWNMHLDPTASKSYWTKDEDEKIAELVTKYGTINWPLISKHMIWRTAKQCRERWQNHLDPQIKKSAWTTEEELIVYKAHLVLGNRWTEIAKLIPGRSDVSVKNHWKTIKKRAQMGFYRDEADSISLDIQQFVKEESVNKKKVVEVKQETVDHAPQRAASRGEISTASPPLPTSLSSSPNSSSGAAPVAAPVDQKRFAEAALKMIAEDMLPLSFVEGTGFRSFMNTISPEYSKLSQRALGLQLYDEVERTIKPQLIRDLKARLAKDGENAIHVTLDLWVGNNSNPVEDPILVVCLHFVNESWQVRRPTVAFRHLGREDLRTAVARELEAVLLSYGIFPNNIGVVLTNQAKETLAKNSVFCNYKVTCSSNRGDPDADEMVAFVSDQISETDSLFSELQIGTKTTCAAAILQLVIKEALKNSRVVENLLLQVQNVVAFFRSSGYWSEILFRECNVSLCPSSSGHRWNSMMISLRRMVQESAWSKVMSVLAQARIEASDAASAPPLIMVKREQVLDILAHLEPFCEAIQVLQRNGVTVSYIIPSLIGLDKTLETLDTNYAHFNRALRTGLCSHFRHLIHQNEMIVAAVLDPRIKLQPFSDKLEEHKEFLMPPSKCQARTIVEARLGSPVASAAPEEAGEDQMSELDVYLSEPLVEGNSSLSYWKSAIRFPQLQRLSKKLLAVPTTSGGFDRLYPMAACIVRAKRNHLPPHTTERLLLYKNSFKTKVVRKSSGATKHWCL</sequence>
<dbReference type="SUPFAM" id="SSF53098">
    <property type="entry name" value="Ribonuclease H-like"/>
    <property type="match status" value="1"/>
</dbReference>
<proteinExistence type="predicted"/>
<dbReference type="GO" id="GO:0005634">
    <property type="term" value="C:nucleus"/>
    <property type="evidence" value="ECO:0007669"/>
    <property type="project" value="UniProtKB-ARBA"/>
</dbReference>
<dbReference type="SUPFAM" id="SSF46689">
    <property type="entry name" value="Homeodomain-like"/>
    <property type="match status" value="2"/>
</dbReference>
<evidence type="ECO:0000256" key="2">
    <source>
        <dbReference type="ARBA" id="ARBA00023125"/>
    </source>
</evidence>
<dbReference type="FunFam" id="1.10.10.60:FF:000010">
    <property type="entry name" value="Transcriptional activator Myb isoform A"/>
    <property type="match status" value="1"/>
</dbReference>
<dbReference type="Pfam" id="PF00249">
    <property type="entry name" value="Myb_DNA-binding"/>
    <property type="match status" value="1"/>
</dbReference>
<keyword evidence="2" id="KW-0238">DNA-binding</keyword>
<feature type="domain" description="Myb-like" evidence="4">
    <location>
        <begin position="33"/>
        <end position="77"/>
    </location>
</feature>
<accession>A0A674NCM9</accession>
<dbReference type="SUPFAM" id="SSF140996">
    <property type="entry name" value="Hermes dimerisation domain"/>
    <property type="match status" value="1"/>
</dbReference>
<dbReference type="InterPro" id="IPR017930">
    <property type="entry name" value="Myb_dom"/>
</dbReference>
<feature type="compositionally biased region" description="Basic and acidic residues" evidence="3">
    <location>
        <begin position="1"/>
        <end position="11"/>
    </location>
</feature>
<dbReference type="InterPro" id="IPR009057">
    <property type="entry name" value="Homeodomain-like_sf"/>
</dbReference>
<dbReference type="SMART" id="SM00717">
    <property type="entry name" value="SANT"/>
    <property type="match status" value="3"/>
</dbReference>
<dbReference type="GO" id="GO:0000981">
    <property type="term" value="F:DNA-binding transcription factor activity, RNA polymerase II-specific"/>
    <property type="evidence" value="ECO:0007669"/>
    <property type="project" value="TreeGrafter"/>
</dbReference>
<evidence type="ECO:0000256" key="3">
    <source>
        <dbReference type="SAM" id="MobiDB-lite"/>
    </source>
</evidence>
<dbReference type="PROSITE" id="PS51294">
    <property type="entry name" value="HTH_MYB"/>
    <property type="match status" value="3"/>
</dbReference>
<feature type="domain" description="HTH myb-type" evidence="5">
    <location>
        <begin position="33"/>
        <end position="77"/>
    </location>
</feature>
<dbReference type="PROSITE" id="PS50090">
    <property type="entry name" value="MYB_LIKE"/>
    <property type="match status" value="3"/>
</dbReference>
<dbReference type="InterPro" id="IPR001005">
    <property type="entry name" value="SANT/Myb"/>
</dbReference>
<evidence type="ECO:0000313" key="7">
    <source>
        <dbReference type="Proteomes" id="UP000005226"/>
    </source>
</evidence>
<dbReference type="Pfam" id="PF05699">
    <property type="entry name" value="Dimer_Tnp_hAT"/>
    <property type="match status" value="1"/>
</dbReference>
<gene>
    <name evidence="6" type="primary">mybl2a</name>
</gene>
<evidence type="ECO:0000313" key="6">
    <source>
        <dbReference type="Ensembl" id="ENSTRUP00000070966.1"/>
    </source>
</evidence>
<dbReference type="Ensembl" id="ENSTRUT00000061544.1">
    <property type="protein sequence ID" value="ENSTRUP00000070966.1"/>
    <property type="gene ID" value="ENSTRUG00000020421.2"/>
</dbReference>
<feature type="domain" description="Myb-like" evidence="4">
    <location>
        <begin position="130"/>
        <end position="180"/>
    </location>
</feature>
<protein>
    <submittedName>
        <fullName evidence="6">Uncharacterized LOC101066328</fullName>
    </submittedName>
</protein>
<dbReference type="GO" id="GO:0046983">
    <property type="term" value="F:protein dimerization activity"/>
    <property type="evidence" value="ECO:0007669"/>
    <property type="project" value="InterPro"/>
</dbReference>
<dbReference type="PANTHER" id="PTHR45614:SF30">
    <property type="entry name" value="MYB-RELATED PROTEIN B"/>
    <property type="match status" value="1"/>
</dbReference>
<dbReference type="CDD" id="cd00167">
    <property type="entry name" value="SANT"/>
    <property type="match status" value="3"/>
</dbReference>
<evidence type="ECO:0000256" key="1">
    <source>
        <dbReference type="ARBA" id="ARBA00022737"/>
    </source>
</evidence>
<evidence type="ECO:0000259" key="4">
    <source>
        <dbReference type="PROSITE" id="PS50090"/>
    </source>
</evidence>
<organism evidence="6 7">
    <name type="scientific">Takifugu rubripes</name>
    <name type="common">Japanese pufferfish</name>
    <name type="synonym">Fugu rubripes</name>
    <dbReference type="NCBI Taxonomy" id="31033"/>
    <lineage>
        <taxon>Eukaryota</taxon>
        <taxon>Metazoa</taxon>
        <taxon>Chordata</taxon>
        <taxon>Craniata</taxon>
        <taxon>Vertebrata</taxon>
        <taxon>Euteleostomi</taxon>
        <taxon>Actinopterygii</taxon>
        <taxon>Neopterygii</taxon>
        <taxon>Teleostei</taxon>
        <taxon>Neoteleostei</taxon>
        <taxon>Acanthomorphata</taxon>
        <taxon>Eupercaria</taxon>
        <taxon>Tetraodontiformes</taxon>
        <taxon>Tetradontoidea</taxon>
        <taxon>Tetraodontidae</taxon>
        <taxon>Takifugu</taxon>
    </lineage>
</organism>
<reference evidence="6" key="2">
    <citation type="submission" date="2025-08" db="UniProtKB">
        <authorList>
            <consortium name="Ensembl"/>
        </authorList>
    </citation>
    <scope>IDENTIFICATION</scope>
</reference>
<feature type="compositionally biased region" description="Low complexity" evidence="3">
    <location>
        <begin position="235"/>
        <end position="260"/>
    </location>
</feature>
<name>A0A674NCM9_TAKRU</name>
<dbReference type="GO" id="GO:0000978">
    <property type="term" value="F:RNA polymerase II cis-regulatory region sequence-specific DNA binding"/>
    <property type="evidence" value="ECO:0007669"/>
    <property type="project" value="TreeGrafter"/>
</dbReference>
<dbReference type="PANTHER" id="PTHR45614">
    <property type="entry name" value="MYB PROTEIN-RELATED"/>
    <property type="match status" value="1"/>
</dbReference>
<feature type="region of interest" description="Disordered" evidence="3">
    <location>
        <begin position="219"/>
        <end position="260"/>
    </location>
</feature>
<keyword evidence="1" id="KW-0677">Repeat</keyword>
<dbReference type="InterPro" id="IPR008906">
    <property type="entry name" value="HATC_C_dom"/>
</dbReference>
<dbReference type="InterPro" id="IPR012337">
    <property type="entry name" value="RNaseH-like_sf"/>
</dbReference>
<feature type="region of interest" description="Disordered" evidence="3">
    <location>
        <begin position="1"/>
        <end position="24"/>
    </location>
</feature>
<dbReference type="InterPro" id="IPR050560">
    <property type="entry name" value="MYB_TF"/>
</dbReference>